<name>A0A0A9A2K4_ARUDO</name>
<dbReference type="AlphaFoldDB" id="A0A0A9A2K4"/>
<reference evidence="1" key="2">
    <citation type="journal article" date="2015" name="Data Brief">
        <title>Shoot transcriptome of the giant reed, Arundo donax.</title>
        <authorList>
            <person name="Barrero R.A."/>
            <person name="Guerrero F.D."/>
            <person name="Moolhuijzen P."/>
            <person name="Goolsby J.A."/>
            <person name="Tidwell J."/>
            <person name="Bellgard S.E."/>
            <person name="Bellgard M.I."/>
        </authorList>
    </citation>
    <scope>NUCLEOTIDE SEQUENCE</scope>
    <source>
        <tissue evidence="1">Shoot tissue taken approximately 20 cm above the soil surface</tissue>
    </source>
</reference>
<evidence type="ECO:0000313" key="1">
    <source>
        <dbReference type="EMBL" id="JAD41282.1"/>
    </source>
</evidence>
<accession>A0A0A9A2K4</accession>
<protein>
    <submittedName>
        <fullName evidence="1">Uncharacterized protein</fullName>
    </submittedName>
</protein>
<sequence>MKNLRLGLGHCLASLVHLTACHWRHQST</sequence>
<proteinExistence type="predicted"/>
<organism evidence="1">
    <name type="scientific">Arundo donax</name>
    <name type="common">Giant reed</name>
    <name type="synonym">Donax arundinaceus</name>
    <dbReference type="NCBI Taxonomy" id="35708"/>
    <lineage>
        <taxon>Eukaryota</taxon>
        <taxon>Viridiplantae</taxon>
        <taxon>Streptophyta</taxon>
        <taxon>Embryophyta</taxon>
        <taxon>Tracheophyta</taxon>
        <taxon>Spermatophyta</taxon>
        <taxon>Magnoliopsida</taxon>
        <taxon>Liliopsida</taxon>
        <taxon>Poales</taxon>
        <taxon>Poaceae</taxon>
        <taxon>PACMAD clade</taxon>
        <taxon>Arundinoideae</taxon>
        <taxon>Arundineae</taxon>
        <taxon>Arundo</taxon>
    </lineage>
</organism>
<dbReference type="EMBL" id="GBRH01256613">
    <property type="protein sequence ID" value="JAD41282.1"/>
    <property type="molecule type" value="Transcribed_RNA"/>
</dbReference>
<reference evidence="1" key="1">
    <citation type="submission" date="2014-09" db="EMBL/GenBank/DDBJ databases">
        <authorList>
            <person name="Magalhaes I.L.F."/>
            <person name="Oliveira U."/>
            <person name="Santos F.R."/>
            <person name="Vidigal T.H.D.A."/>
            <person name="Brescovit A.D."/>
            <person name="Santos A.J."/>
        </authorList>
    </citation>
    <scope>NUCLEOTIDE SEQUENCE</scope>
    <source>
        <tissue evidence="1">Shoot tissue taken approximately 20 cm above the soil surface</tissue>
    </source>
</reference>